<dbReference type="EMBL" id="QGUB01000006">
    <property type="protein sequence ID" value="PWW45539.1"/>
    <property type="molecule type" value="Genomic_DNA"/>
</dbReference>
<proteinExistence type="inferred from homology"/>
<comment type="caution">
    <text evidence="9">The sequence shown here is derived from an EMBL/GenBank/DDBJ whole genome shotgun (WGS) entry which is preliminary data.</text>
</comment>
<comment type="function">
    <text evidence="8">This protein is part of the stalk that links CF(0) to CF(1). It either transmits conformational changes from CF(0) to CF(1) or is implicated in proton conduction.</text>
</comment>
<dbReference type="GO" id="GO:0045259">
    <property type="term" value="C:proton-transporting ATP synthase complex"/>
    <property type="evidence" value="ECO:0007669"/>
    <property type="project" value="UniProtKB-KW"/>
</dbReference>
<evidence type="ECO:0000256" key="6">
    <source>
        <dbReference type="ARBA" id="ARBA00023196"/>
    </source>
</evidence>
<reference evidence="9 10" key="1">
    <citation type="submission" date="2018-05" db="EMBL/GenBank/DDBJ databases">
        <title>Genomic Encyclopedia of Type Strains, Phase IV (KMG-IV): sequencing the most valuable type-strain genomes for metagenomic binning, comparative biology and taxonomic classification.</title>
        <authorList>
            <person name="Goeker M."/>
        </authorList>
    </citation>
    <scope>NUCLEOTIDE SEQUENCE [LARGE SCALE GENOMIC DNA]</scope>
    <source>
        <strain evidence="9 10">DSM 26006</strain>
    </source>
</reference>
<dbReference type="Pfam" id="PF00213">
    <property type="entry name" value="OSCP"/>
    <property type="match status" value="1"/>
</dbReference>
<dbReference type="GO" id="GO:0046933">
    <property type="term" value="F:proton-transporting ATP synthase activity, rotational mechanism"/>
    <property type="evidence" value="ECO:0007669"/>
    <property type="project" value="UniProtKB-UniRule"/>
</dbReference>
<evidence type="ECO:0000256" key="3">
    <source>
        <dbReference type="ARBA" id="ARBA00022781"/>
    </source>
</evidence>
<dbReference type="GO" id="GO:0005886">
    <property type="term" value="C:plasma membrane"/>
    <property type="evidence" value="ECO:0007669"/>
    <property type="project" value="UniProtKB-SubCell"/>
</dbReference>
<protein>
    <recommendedName>
        <fullName evidence="8">ATP synthase subunit delta</fullName>
    </recommendedName>
    <alternativeName>
        <fullName evidence="8">ATP synthase F(1) sector subunit delta</fullName>
    </alternativeName>
    <alternativeName>
        <fullName evidence="8">F-type ATPase subunit delta</fullName>
        <shortName evidence="8">F-ATPase subunit delta</shortName>
    </alternativeName>
</protein>
<comment type="function">
    <text evidence="8">F(1)F(0) ATP synthase produces ATP from ADP in the presence of a proton or sodium gradient. F-type ATPases consist of two structural domains, F(1) containing the extramembraneous catalytic core and F(0) containing the membrane proton channel, linked together by a central stalk and a peripheral stalk. During catalysis, ATP synthesis in the catalytic domain of F(1) is coupled via a rotary mechanism of the central stalk subunits to proton translocation.</text>
</comment>
<keyword evidence="2 8" id="KW-0813">Transport</keyword>
<evidence type="ECO:0000256" key="5">
    <source>
        <dbReference type="ARBA" id="ARBA00023136"/>
    </source>
</evidence>
<dbReference type="RefSeq" id="WP_019373909.1">
    <property type="nucleotide sequence ID" value="NZ_ALEE01000396.1"/>
</dbReference>
<dbReference type="PRINTS" id="PR00125">
    <property type="entry name" value="ATPASEDELTA"/>
</dbReference>
<gene>
    <name evidence="8" type="primary">atpH</name>
    <name evidence="9" type="ORF">DFR36_10628</name>
</gene>
<dbReference type="SUPFAM" id="SSF47928">
    <property type="entry name" value="N-terminal domain of the delta subunit of the F1F0-ATP synthase"/>
    <property type="match status" value="1"/>
</dbReference>
<comment type="subcellular location">
    <subcellularLocation>
        <location evidence="8">Cell membrane</location>
        <topology evidence="8">Peripheral membrane protein</topology>
    </subcellularLocation>
    <subcellularLocation>
        <location evidence="1">Membrane</location>
    </subcellularLocation>
</comment>
<evidence type="ECO:0000256" key="8">
    <source>
        <dbReference type="HAMAP-Rule" id="MF_01416"/>
    </source>
</evidence>
<dbReference type="Gene3D" id="1.10.520.20">
    <property type="entry name" value="N-terminal domain of the delta subunit of the F1F0-ATP synthase"/>
    <property type="match status" value="1"/>
</dbReference>
<keyword evidence="8" id="KW-1003">Cell membrane</keyword>
<dbReference type="Proteomes" id="UP000246483">
    <property type="component" value="Unassembled WGS sequence"/>
</dbReference>
<keyword evidence="7 8" id="KW-0066">ATP synthesis</keyword>
<dbReference type="NCBIfam" id="TIGR01145">
    <property type="entry name" value="ATP_synt_delta"/>
    <property type="match status" value="1"/>
</dbReference>
<keyword evidence="6 8" id="KW-0139">CF(1)</keyword>
<accession>A0A317R9A3</accession>
<organism evidence="9 10">
    <name type="scientific">Melaminivora alkalimesophila</name>
    <dbReference type="NCBI Taxonomy" id="1165852"/>
    <lineage>
        <taxon>Bacteria</taxon>
        <taxon>Pseudomonadati</taxon>
        <taxon>Pseudomonadota</taxon>
        <taxon>Betaproteobacteria</taxon>
        <taxon>Burkholderiales</taxon>
        <taxon>Comamonadaceae</taxon>
        <taxon>Melaminivora</taxon>
    </lineage>
</organism>
<keyword evidence="4 8" id="KW-0406">Ion transport</keyword>
<comment type="similarity">
    <text evidence="8">Belongs to the ATPase delta chain family.</text>
</comment>
<dbReference type="HAMAP" id="MF_01416">
    <property type="entry name" value="ATP_synth_delta_bact"/>
    <property type="match status" value="1"/>
</dbReference>
<evidence type="ECO:0000256" key="2">
    <source>
        <dbReference type="ARBA" id="ARBA00022448"/>
    </source>
</evidence>
<dbReference type="OrthoDB" id="9816221at2"/>
<keyword evidence="3 8" id="KW-0375">Hydrogen ion transport</keyword>
<dbReference type="InterPro" id="IPR026015">
    <property type="entry name" value="ATP_synth_OSCP/delta_N_sf"/>
</dbReference>
<keyword evidence="10" id="KW-1185">Reference proteome</keyword>
<evidence type="ECO:0000313" key="9">
    <source>
        <dbReference type="EMBL" id="PWW45539.1"/>
    </source>
</evidence>
<sequence>MAELATIARPYAEALYQACADAQGGADLGSATAWVDELAAIAANPELRQLADNPKVTAEQVFELIAGVVRSPLPDLGRNFLRTVVDNGRVQVLPEIATQFRALVNQQNGSSDAIVYSAYPIDEAALSGLRDALERRFGRRLNLSVQADESLIGGVRVVVGDEVLDTSVRARLEQMKAALVA</sequence>
<evidence type="ECO:0000313" key="10">
    <source>
        <dbReference type="Proteomes" id="UP000246483"/>
    </source>
</evidence>
<keyword evidence="5 8" id="KW-0472">Membrane</keyword>
<dbReference type="NCBIfam" id="NF004402">
    <property type="entry name" value="PRK05758.2-2"/>
    <property type="match status" value="1"/>
</dbReference>
<dbReference type="PANTHER" id="PTHR11910">
    <property type="entry name" value="ATP SYNTHASE DELTA CHAIN"/>
    <property type="match status" value="1"/>
</dbReference>
<dbReference type="AlphaFoldDB" id="A0A317R9A3"/>
<name>A0A317R9A3_9BURK</name>
<evidence type="ECO:0000256" key="7">
    <source>
        <dbReference type="ARBA" id="ARBA00023310"/>
    </source>
</evidence>
<dbReference type="InterPro" id="IPR000711">
    <property type="entry name" value="ATPase_OSCP/dsu"/>
</dbReference>
<evidence type="ECO:0000256" key="4">
    <source>
        <dbReference type="ARBA" id="ARBA00023065"/>
    </source>
</evidence>
<evidence type="ECO:0000256" key="1">
    <source>
        <dbReference type="ARBA" id="ARBA00004370"/>
    </source>
</evidence>